<keyword evidence="3 7" id="KW-0418">Kinase</keyword>
<dbReference type="AlphaFoldDB" id="A0A7G9QRV5"/>
<keyword evidence="7" id="KW-0723">Serine/threonine-protein kinase</keyword>
<dbReference type="InterPro" id="IPR000719">
    <property type="entry name" value="Prot_kinase_dom"/>
</dbReference>
<keyword evidence="8" id="KW-1185">Reference proteome</keyword>
<keyword evidence="4 5" id="KW-0067">ATP-binding</keyword>
<evidence type="ECO:0000313" key="8">
    <source>
        <dbReference type="Proteomes" id="UP000515977"/>
    </source>
</evidence>
<sequence length="773" mass="82634">MRRADRLLEPGAVLGGALVGALLRERLALDELSPGGRLGAFRIVRELGRGGMGIVYLATRSDGAFDQQVAIKWLPVGESAANAAGQFKRERQILAGLRHSHIARLLDGGSSDGHLWFAMEHVDGAPVDRYAADAGLGWRERVRLLLPVIDAVQFAHARLLVHRDIKPDNVLVDADGRAMLVDFGVAALLGEVDARAAYTEGFVSPEQRLGAPPDISADVWQLGRLLQATLAAGTPAQPAPDIPADLKAIIACATTAEPAGRYPTAAALQSDLQRLLAHRPVSVRRPGAWGRLRLLARAHPLGLVSSVLALALFAATITGFMLRLAHQRDVAEHARATAEAINAFIEEDLLPGADPLQAGSRDTSMAELAERALARAEARLGAAPHVAAQVELSLGRTLANLGDFKSAERAFALAIGHLAKLYGPGDRRTLDARLQRERQMLDRARLTTAEPRLNKLRADVLDHLGPASPLLPEVDNQLAHAALVRDDFAACAARYRALLPHTANADAVLRADTYMGLSMCEARLGHPEEALAHADRSVALASQALGAQHPYALESKLAQETALVGMGRYDEAADVLQQLTTAFEQRYGPAHQMTLLAMHDLGLALTCAGKADQGVAWMQHAAEGRARILGTKHPWYAMSESVLGMAHIRLRQYPQAGAALARARAALGDRAEETPYVQAALLENEADLALAQGRARAALARYDEALAVGAHLYPAGHQRLTVLRLGRGLALLGAGDADAGQPLLRDALERIGTRPDCRGPQIAQARRLLASTP</sequence>
<evidence type="ECO:0000256" key="1">
    <source>
        <dbReference type="ARBA" id="ARBA00022679"/>
    </source>
</evidence>
<dbReference type="CDD" id="cd14014">
    <property type="entry name" value="STKc_PknB_like"/>
    <property type="match status" value="1"/>
</dbReference>
<keyword evidence="2 5" id="KW-0547">Nucleotide-binding</keyword>
<reference evidence="7 8" key="1">
    <citation type="submission" date="2020-08" db="EMBL/GenBank/DDBJ databases">
        <title>Genome sequence of Thermomonas brevis KACC 16975T.</title>
        <authorList>
            <person name="Hyun D.-W."/>
            <person name="Bae J.-W."/>
        </authorList>
    </citation>
    <scope>NUCLEOTIDE SEQUENCE [LARGE SCALE GENOMIC DNA]</scope>
    <source>
        <strain evidence="7 8">KACC 16975</strain>
    </source>
</reference>
<evidence type="ECO:0000259" key="6">
    <source>
        <dbReference type="PROSITE" id="PS50011"/>
    </source>
</evidence>
<dbReference type="Proteomes" id="UP000515977">
    <property type="component" value="Chromosome"/>
</dbReference>
<dbReference type="PROSITE" id="PS00108">
    <property type="entry name" value="PROTEIN_KINASE_ST"/>
    <property type="match status" value="1"/>
</dbReference>
<dbReference type="Gene3D" id="1.10.510.10">
    <property type="entry name" value="Transferase(Phosphotransferase) domain 1"/>
    <property type="match status" value="1"/>
</dbReference>
<feature type="binding site" evidence="5">
    <location>
        <position position="72"/>
    </location>
    <ligand>
        <name>ATP</name>
        <dbReference type="ChEBI" id="CHEBI:30616"/>
    </ligand>
</feature>
<evidence type="ECO:0000256" key="3">
    <source>
        <dbReference type="ARBA" id="ARBA00022777"/>
    </source>
</evidence>
<dbReference type="RefSeq" id="WP_187569842.1">
    <property type="nucleotide sequence ID" value="NZ_CP060711.1"/>
</dbReference>
<gene>
    <name evidence="7" type="ORF">H9L17_12935</name>
</gene>
<dbReference type="InterPro" id="IPR017441">
    <property type="entry name" value="Protein_kinase_ATP_BS"/>
</dbReference>
<dbReference type="Pfam" id="PF00069">
    <property type="entry name" value="Pkinase"/>
    <property type="match status" value="1"/>
</dbReference>
<proteinExistence type="predicted"/>
<dbReference type="InterPro" id="IPR008271">
    <property type="entry name" value="Ser/Thr_kinase_AS"/>
</dbReference>
<dbReference type="GO" id="GO:0005524">
    <property type="term" value="F:ATP binding"/>
    <property type="evidence" value="ECO:0007669"/>
    <property type="project" value="UniProtKB-UniRule"/>
</dbReference>
<dbReference type="PROSITE" id="PS50011">
    <property type="entry name" value="PROTEIN_KINASE_DOM"/>
    <property type="match status" value="1"/>
</dbReference>
<dbReference type="InterPro" id="IPR011990">
    <property type="entry name" value="TPR-like_helical_dom_sf"/>
</dbReference>
<dbReference type="PANTHER" id="PTHR43289">
    <property type="entry name" value="MITOGEN-ACTIVATED PROTEIN KINASE KINASE KINASE 20-RELATED"/>
    <property type="match status" value="1"/>
</dbReference>
<evidence type="ECO:0000313" key="7">
    <source>
        <dbReference type="EMBL" id="QNN46080.1"/>
    </source>
</evidence>
<dbReference type="PANTHER" id="PTHR43289:SF34">
    <property type="entry name" value="SERINE_THREONINE-PROTEIN KINASE YBDM-RELATED"/>
    <property type="match status" value="1"/>
</dbReference>
<dbReference type="Pfam" id="PF13424">
    <property type="entry name" value="TPR_12"/>
    <property type="match status" value="2"/>
</dbReference>
<keyword evidence="1" id="KW-0808">Transferase</keyword>
<evidence type="ECO:0000256" key="4">
    <source>
        <dbReference type="ARBA" id="ARBA00022840"/>
    </source>
</evidence>
<dbReference type="Gene3D" id="1.25.40.10">
    <property type="entry name" value="Tetratricopeptide repeat domain"/>
    <property type="match status" value="2"/>
</dbReference>
<dbReference type="GO" id="GO:0004674">
    <property type="term" value="F:protein serine/threonine kinase activity"/>
    <property type="evidence" value="ECO:0007669"/>
    <property type="project" value="UniProtKB-KW"/>
</dbReference>
<dbReference type="EMBL" id="CP060711">
    <property type="protein sequence ID" value="QNN46080.1"/>
    <property type="molecule type" value="Genomic_DNA"/>
</dbReference>
<protein>
    <submittedName>
        <fullName evidence="7">Serine/threonine protein kinase</fullName>
    </submittedName>
</protein>
<dbReference type="SUPFAM" id="SSF48452">
    <property type="entry name" value="TPR-like"/>
    <property type="match status" value="3"/>
</dbReference>
<organism evidence="7 8">
    <name type="scientific">Thermomonas brevis</name>
    <dbReference type="NCBI Taxonomy" id="215691"/>
    <lineage>
        <taxon>Bacteria</taxon>
        <taxon>Pseudomonadati</taxon>
        <taxon>Pseudomonadota</taxon>
        <taxon>Gammaproteobacteria</taxon>
        <taxon>Lysobacterales</taxon>
        <taxon>Lysobacteraceae</taxon>
        <taxon>Thermomonas</taxon>
    </lineage>
</organism>
<dbReference type="PROSITE" id="PS00107">
    <property type="entry name" value="PROTEIN_KINASE_ATP"/>
    <property type="match status" value="1"/>
</dbReference>
<dbReference type="SUPFAM" id="SSF56112">
    <property type="entry name" value="Protein kinase-like (PK-like)"/>
    <property type="match status" value="1"/>
</dbReference>
<accession>A0A7G9QRV5</accession>
<feature type="domain" description="Protein kinase" evidence="6">
    <location>
        <begin position="41"/>
        <end position="302"/>
    </location>
</feature>
<evidence type="ECO:0000256" key="5">
    <source>
        <dbReference type="PROSITE-ProRule" id="PRU10141"/>
    </source>
</evidence>
<evidence type="ECO:0000256" key="2">
    <source>
        <dbReference type="ARBA" id="ARBA00022741"/>
    </source>
</evidence>
<name>A0A7G9QRV5_9GAMM</name>
<dbReference type="InterPro" id="IPR011009">
    <property type="entry name" value="Kinase-like_dom_sf"/>
</dbReference>
<dbReference type="Gene3D" id="3.30.200.20">
    <property type="entry name" value="Phosphorylase Kinase, domain 1"/>
    <property type="match status" value="1"/>
</dbReference>
<dbReference type="KEGG" id="tbv:H9L17_12935"/>
<dbReference type="SMART" id="SM00220">
    <property type="entry name" value="S_TKc"/>
    <property type="match status" value="1"/>
</dbReference>